<dbReference type="GeneID" id="55658441"/>
<dbReference type="Proteomes" id="UP000244201">
    <property type="component" value="Chromosome"/>
</dbReference>
<dbReference type="AlphaFoldDB" id="A0A2R4T747"/>
<gene>
    <name evidence="3" type="ORF">SLUN_24650</name>
</gene>
<evidence type="ECO:0000313" key="3">
    <source>
        <dbReference type="EMBL" id="AVZ74891.1"/>
    </source>
</evidence>
<feature type="domain" description="DUF4132" evidence="1">
    <location>
        <begin position="404"/>
        <end position="589"/>
    </location>
</feature>
<protein>
    <submittedName>
        <fullName evidence="3">Uncharacterized protein</fullName>
    </submittedName>
</protein>
<dbReference type="Pfam" id="PF13569">
    <property type="entry name" value="DUF4132"/>
    <property type="match status" value="1"/>
</dbReference>
<organism evidence="3 4">
    <name type="scientific">Streptomyces lunaelactis</name>
    <dbReference type="NCBI Taxonomy" id="1535768"/>
    <lineage>
        <taxon>Bacteria</taxon>
        <taxon>Bacillati</taxon>
        <taxon>Actinomycetota</taxon>
        <taxon>Actinomycetes</taxon>
        <taxon>Kitasatosporales</taxon>
        <taxon>Streptomycetaceae</taxon>
        <taxon>Streptomyces</taxon>
    </lineage>
</organism>
<dbReference type="InterPro" id="IPR025406">
    <property type="entry name" value="DUF4132"/>
</dbReference>
<accession>A0A2R4T747</accession>
<evidence type="ECO:0000259" key="1">
    <source>
        <dbReference type="Pfam" id="PF13569"/>
    </source>
</evidence>
<dbReference type="EMBL" id="CP026304">
    <property type="protein sequence ID" value="AVZ74891.1"/>
    <property type="molecule type" value="Genomic_DNA"/>
</dbReference>
<dbReference type="OrthoDB" id="9763697at2"/>
<sequence>MTAMTDGLESRLYEAGWRERTGEGPPVRELLESLEEPEQREAALWFHQYVIDGGVDDVSLGVLDWAAAQRLDWNARQADELLGRLAGKRAQVDLLTLLGAFVPLVGPALAAARTAGEYDRGLVRSLRRWLLFTGGRPESMREQLDELAGTEPDATGLSDELLDAFDDYGPAMRAAHGALLAAPGVNDLLWHCMRQDKVRATKRWRKEAATLVNRAEGGPDVVRALLEGMAGQREHHPLAAPTWVGRYTVPGIAAEGNTRLLRGLLWAAADVEADWVVPAVGAVALNAGTGTGGSGGDCRSGRMATTAVAVLGDFGGAQGGPAVDWLGRLQHKIRNRTVVKGVSASLQAVAERAGITPSMLRERAVPSVGLDARGIREQPLADYTAVLSITASAAATLSFRGPQGRVLRSAPKAVREEFGEQLTDIRGALKQLRALMPVERWRLEEHLMAGTRWATGDWEQYYIDHPVTGALARALIWEMSRDGGERWSAGLPERMAGGWALAAADGTALPVTEGALLRLWHPVGAEAEETGAWREELADRELRQPFKQAFREVYPLTRAEEATRTYSNRFAGHILRYPQAKALMVERGWTGSHLGYGDANAAEMVRELPRAGDLPTSEGEFWRARFHVELVERRDADGGLASLCSTDQVRFERRRGARGPWERGDLVDVPPLVLTEAMRDADLFVGVASIGADPQWRDRGAERAYDGYWKRWAFGELTESARIRRESLARLLPRTRIADRVELTDRFLRVRGELRAYKIHLGSGNILMEPNDANLCVVVDRSATGESRERLFLPFEEDGGLLSVIISKAFLLADDTRITDRTITAQIRRDG</sequence>
<reference evidence="3 4" key="1">
    <citation type="submission" date="2018-01" db="EMBL/GenBank/DDBJ databases">
        <title>Complete genome sequence of Streptomyces lunaelactis MM109T, a Ferroverdin A producer isolated from cave moonmilk deposits.</title>
        <authorList>
            <person name="Naome A."/>
            <person name="Martinet L."/>
            <person name="Maciejewska M."/>
            <person name="Anderssen S."/>
            <person name="Adam D."/>
            <person name="Tenconi E."/>
            <person name="Deflandre B."/>
            <person name="Arguelles-Arias A."/>
            <person name="Calusinska M."/>
            <person name="Copieters W."/>
            <person name="Karim L."/>
            <person name="Hanikenne M."/>
            <person name="Baurain D."/>
            <person name="van Wezel G."/>
            <person name="Smargiasso N."/>
            <person name="de Pauw E."/>
            <person name="Delfosse P."/>
            <person name="Rigali S."/>
        </authorList>
    </citation>
    <scope>NUCLEOTIDE SEQUENCE [LARGE SCALE GENOMIC DNA]</scope>
    <source>
        <strain evidence="3 4">MM109</strain>
    </source>
</reference>
<keyword evidence="4" id="KW-1185">Reference proteome</keyword>
<feature type="domain" description="DUF7737" evidence="2">
    <location>
        <begin position="722"/>
        <end position="827"/>
    </location>
</feature>
<proteinExistence type="predicted"/>
<dbReference type="InterPro" id="IPR056639">
    <property type="entry name" value="DUF7737"/>
</dbReference>
<dbReference type="RefSeq" id="WP_108151759.1">
    <property type="nucleotide sequence ID" value="NZ_CP026304.1"/>
</dbReference>
<evidence type="ECO:0000259" key="2">
    <source>
        <dbReference type="Pfam" id="PF24879"/>
    </source>
</evidence>
<dbReference type="Pfam" id="PF24879">
    <property type="entry name" value="DUF7737"/>
    <property type="match status" value="1"/>
</dbReference>
<dbReference type="KEGG" id="slk:SLUN_24650"/>
<evidence type="ECO:0000313" key="4">
    <source>
        <dbReference type="Proteomes" id="UP000244201"/>
    </source>
</evidence>
<name>A0A2R4T747_9ACTN</name>